<evidence type="ECO:0000313" key="1">
    <source>
        <dbReference type="EMBL" id="NYH17843.1"/>
    </source>
</evidence>
<proteinExistence type="predicted"/>
<organism evidence="1 2">
    <name type="scientific">Paraburkholderia bryophila</name>
    <dbReference type="NCBI Taxonomy" id="420952"/>
    <lineage>
        <taxon>Bacteria</taxon>
        <taxon>Pseudomonadati</taxon>
        <taxon>Pseudomonadota</taxon>
        <taxon>Betaproteobacteria</taxon>
        <taxon>Burkholderiales</taxon>
        <taxon>Burkholderiaceae</taxon>
        <taxon>Paraburkholderia</taxon>
    </lineage>
</organism>
<reference evidence="1 2" key="1">
    <citation type="submission" date="2020-07" db="EMBL/GenBank/DDBJ databases">
        <title>Exploring microbial biodiversity for novel pathways involved in the catabolism of aromatic compounds derived from lignin.</title>
        <authorList>
            <person name="Elkins J."/>
        </authorList>
    </citation>
    <scope>NUCLEOTIDE SEQUENCE [LARGE SCALE GENOMIC DNA]</scope>
    <source>
        <strain evidence="1 2">H2C3B</strain>
    </source>
</reference>
<comment type="caution">
    <text evidence="1">The sequence shown here is derived from an EMBL/GenBank/DDBJ whole genome shotgun (WGS) entry which is preliminary data.</text>
</comment>
<dbReference type="EMBL" id="JACCAU010000001">
    <property type="protein sequence ID" value="NYH17843.1"/>
    <property type="molecule type" value="Genomic_DNA"/>
</dbReference>
<accession>A0A7Y9WDA0</accession>
<dbReference type="Proteomes" id="UP000572540">
    <property type="component" value="Unassembled WGS sequence"/>
</dbReference>
<evidence type="ECO:0008006" key="3">
    <source>
        <dbReference type="Google" id="ProtNLM"/>
    </source>
</evidence>
<gene>
    <name evidence="1" type="ORF">GGD41_005071</name>
</gene>
<name>A0A7Y9WDA0_9BURK</name>
<protein>
    <recommendedName>
        <fullName evidence="3">TniQ protein</fullName>
    </recommendedName>
</protein>
<dbReference type="AlphaFoldDB" id="A0A7Y9WDA0"/>
<sequence>MTRSRHIRSRWRLSVFDVCTIHHIRLKDDLAEPVMTKGYGQENRYFVTEVTDEQLWAGAVCPMPGERRHVERLWSGFERSIVESDIRGAFKHLTCILFLEALLDALATTSREFEDVPLGIPRSTELAKLVEGYRFPLSATLDGIGNFLDQITEPTHRIVVLARLRRMLIDESHRPTCLSNVPIADLRRRFLLGAQKNATTSPHALLYPSQARAAGYVTFQRAVSLIGCAPRLLKQLIDSNICQGASVAQYGGRRHIFLPQHTVEECSKWYASIATFEQVMKELGIDRRGLLALLSARLLRPIAVHMPTFFQRSDLTDLCRRLEDVARPFPTKAAHLHPLLGEWIPSSGRYRPASLKVLTEAFSGKFPVFRQMESSGLSTYFVDHTALERVRRLRKGDIARHRHQEYSSRQPSLLPE</sequence>
<evidence type="ECO:0000313" key="2">
    <source>
        <dbReference type="Proteomes" id="UP000572540"/>
    </source>
</evidence>